<keyword evidence="1" id="KW-0472">Membrane</keyword>
<feature type="transmembrane region" description="Helical" evidence="1">
    <location>
        <begin position="41"/>
        <end position="63"/>
    </location>
</feature>
<protein>
    <submittedName>
        <fullName evidence="3">Membrane protein YqaA with SNARE-associated domain</fullName>
    </submittedName>
</protein>
<reference evidence="3 4" key="1">
    <citation type="submission" date="2018-05" db="EMBL/GenBank/DDBJ databases">
        <title>Genomic Encyclopedia of Type Strains, Phase IV (KMG-IV): sequencing the most valuable type-strain genomes for metagenomic binning, comparative biology and taxonomic classification.</title>
        <authorList>
            <person name="Goeker M."/>
        </authorList>
    </citation>
    <scope>NUCLEOTIDE SEQUENCE [LARGE SCALE GENOMIC DNA]</scope>
    <source>
        <strain evidence="3 4">DSM 25134</strain>
    </source>
</reference>
<dbReference type="RefSeq" id="WP_059285110.1">
    <property type="nucleotide sequence ID" value="NZ_LNQU01000015.1"/>
</dbReference>
<dbReference type="OrthoDB" id="5419086at2"/>
<evidence type="ECO:0000256" key="1">
    <source>
        <dbReference type="SAM" id="Phobius"/>
    </source>
</evidence>
<sequence length="138" mass="15039">MQAVWLALGGLVLSAFTSSTILPGNSEVVLAAFLYKWPDWLWPALLLATVANSAGSATSLWLGRVAPKKEVSPRIQRWFERYGPAVLLLSWVPLIGDALPLAAGWLRLPWLPSLLWLTVGKAARYLVLAWGVLAALHA</sequence>
<feature type="transmembrane region" description="Helical" evidence="1">
    <location>
        <begin position="84"/>
        <end position="108"/>
    </location>
</feature>
<gene>
    <name evidence="3" type="ORF">DFR38_10932</name>
</gene>
<evidence type="ECO:0000313" key="4">
    <source>
        <dbReference type="Proteomes" id="UP000248395"/>
    </source>
</evidence>
<dbReference type="Proteomes" id="UP000248395">
    <property type="component" value="Unassembled WGS sequence"/>
</dbReference>
<dbReference type="PANTHER" id="PTHR42709">
    <property type="entry name" value="ALKALINE PHOSPHATASE LIKE PROTEIN"/>
    <property type="match status" value="1"/>
</dbReference>
<evidence type="ECO:0000313" key="3">
    <source>
        <dbReference type="EMBL" id="PXX46191.1"/>
    </source>
</evidence>
<feature type="domain" description="VTT" evidence="2">
    <location>
        <begin position="26"/>
        <end position="129"/>
    </location>
</feature>
<organism evidence="3 4">
    <name type="scientific">Aquitalea magnusonii</name>
    <dbReference type="NCBI Taxonomy" id="332411"/>
    <lineage>
        <taxon>Bacteria</taxon>
        <taxon>Pseudomonadati</taxon>
        <taxon>Pseudomonadota</taxon>
        <taxon>Betaproteobacteria</taxon>
        <taxon>Neisseriales</taxon>
        <taxon>Chromobacteriaceae</taxon>
        <taxon>Aquitalea</taxon>
    </lineage>
</organism>
<dbReference type="Pfam" id="PF09335">
    <property type="entry name" value="VTT_dom"/>
    <property type="match status" value="1"/>
</dbReference>
<dbReference type="EMBL" id="QJKC01000009">
    <property type="protein sequence ID" value="PXX46191.1"/>
    <property type="molecule type" value="Genomic_DNA"/>
</dbReference>
<dbReference type="PANTHER" id="PTHR42709:SF4">
    <property type="entry name" value="INNER MEMBRANE PROTEIN YQAA"/>
    <property type="match status" value="1"/>
</dbReference>
<proteinExistence type="predicted"/>
<evidence type="ECO:0000259" key="2">
    <source>
        <dbReference type="Pfam" id="PF09335"/>
    </source>
</evidence>
<comment type="caution">
    <text evidence="3">The sequence shown here is derived from an EMBL/GenBank/DDBJ whole genome shotgun (WGS) entry which is preliminary data.</text>
</comment>
<keyword evidence="1" id="KW-1133">Transmembrane helix</keyword>
<dbReference type="InterPro" id="IPR051311">
    <property type="entry name" value="DedA_domain"/>
</dbReference>
<keyword evidence="4" id="KW-1185">Reference proteome</keyword>
<dbReference type="AlphaFoldDB" id="A0A318JPQ3"/>
<feature type="transmembrane region" description="Helical" evidence="1">
    <location>
        <begin position="114"/>
        <end position="136"/>
    </location>
</feature>
<name>A0A318JPQ3_9NEIS</name>
<dbReference type="InterPro" id="IPR032816">
    <property type="entry name" value="VTT_dom"/>
</dbReference>
<accession>A0A318JPQ3</accession>
<keyword evidence="1" id="KW-0812">Transmembrane</keyword>